<feature type="transmembrane region" description="Helical" evidence="1">
    <location>
        <begin position="192"/>
        <end position="210"/>
    </location>
</feature>
<evidence type="ECO:0000256" key="1">
    <source>
        <dbReference type="SAM" id="Phobius"/>
    </source>
</evidence>
<feature type="transmembrane region" description="Helical" evidence="1">
    <location>
        <begin position="295"/>
        <end position="315"/>
    </location>
</feature>
<sequence length="365" mass="41160">MKTRILSVDVLRGLTIFFMIVVNTPGSWNYVYAPLRHAAWHGCTPTDLVFPSFLFVVGLSMSISFRKLPTMQTGEVLQKLFKRAVLIFLIGLLLNWFPFYHTHISDLRIFGVLQRIALAFLLGGAIIASVRKTRLLLGAFALLLLGHWAILYFAGGDDPYSLEGNFSNVLDRTLFGDRHLYKGFGIPFEPEGLLGTLSSAGQVILGYLIGKTTLKNGIPGPVQLRNLVVLSLVLMASGLLWDLIYPINKPLWTGSYVFFSSGIVTAMWGLFIWIIDLQKQSRWTFVFRVFGQNPLISYILSGIIAKIFIYLIPVGETSLMGWVYQYIFQPVFGNYAGSLMFALSFTFFIWLFAYALYRKGKIIKV</sequence>
<keyword evidence="3" id="KW-0012">Acyltransferase</keyword>
<evidence type="ECO:0000259" key="2">
    <source>
        <dbReference type="Pfam" id="PF07786"/>
    </source>
</evidence>
<feature type="transmembrane region" description="Helical" evidence="1">
    <location>
        <begin position="256"/>
        <end position="275"/>
    </location>
</feature>
<evidence type="ECO:0000313" key="3">
    <source>
        <dbReference type="EMBL" id="SFW61114.1"/>
    </source>
</evidence>
<dbReference type="GO" id="GO:0016746">
    <property type="term" value="F:acyltransferase activity"/>
    <property type="evidence" value="ECO:0007669"/>
    <property type="project" value="UniProtKB-KW"/>
</dbReference>
<gene>
    <name evidence="3" type="ORF">SAMN02927921_02692</name>
</gene>
<feature type="transmembrane region" description="Helical" evidence="1">
    <location>
        <begin position="80"/>
        <end position="97"/>
    </location>
</feature>
<dbReference type="EMBL" id="FPJE01000014">
    <property type="protein sequence ID" value="SFW61114.1"/>
    <property type="molecule type" value="Genomic_DNA"/>
</dbReference>
<feature type="transmembrane region" description="Helical" evidence="1">
    <location>
        <begin position="222"/>
        <end position="244"/>
    </location>
</feature>
<dbReference type="Proteomes" id="UP000182248">
    <property type="component" value="Unassembled WGS sequence"/>
</dbReference>
<keyword evidence="4" id="KW-1185">Reference proteome</keyword>
<accession>A0A1K1QMF3</accession>
<dbReference type="PANTHER" id="PTHR31061">
    <property type="entry name" value="LD22376P"/>
    <property type="match status" value="1"/>
</dbReference>
<dbReference type="PANTHER" id="PTHR31061:SF24">
    <property type="entry name" value="LD22376P"/>
    <property type="match status" value="1"/>
</dbReference>
<feature type="transmembrane region" description="Helical" evidence="1">
    <location>
        <begin position="109"/>
        <end position="128"/>
    </location>
</feature>
<keyword evidence="3" id="KW-0808">Transferase</keyword>
<feature type="transmembrane region" description="Helical" evidence="1">
    <location>
        <begin position="335"/>
        <end position="357"/>
    </location>
</feature>
<feature type="transmembrane region" description="Helical" evidence="1">
    <location>
        <begin position="10"/>
        <end position="28"/>
    </location>
</feature>
<evidence type="ECO:0000313" key="4">
    <source>
        <dbReference type="Proteomes" id="UP000182248"/>
    </source>
</evidence>
<dbReference type="InterPro" id="IPR012429">
    <property type="entry name" value="HGSNAT_cat"/>
</dbReference>
<name>A0A1K1QMF3_9FLAO</name>
<dbReference type="Pfam" id="PF07786">
    <property type="entry name" value="HGSNAT_cat"/>
    <property type="match status" value="1"/>
</dbReference>
<feature type="transmembrane region" description="Helical" evidence="1">
    <location>
        <begin position="135"/>
        <end position="154"/>
    </location>
</feature>
<dbReference type="STRING" id="1150368.SAMN02927921_02692"/>
<keyword evidence="1" id="KW-0812">Transmembrane</keyword>
<dbReference type="RefSeq" id="WP_072317905.1">
    <property type="nucleotide sequence ID" value="NZ_FPJE01000014.1"/>
</dbReference>
<protein>
    <submittedName>
        <fullName evidence="3">Predicted acyltransferase</fullName>
    </submittedName>
</protein>
<feature type="domain" description="Heparan-alpha-glucosaminide N-acetyltransferase catalytic" evidence="2">
    <location>
        <begin position="4"/>
        <end position="149"/>
    </location>
</feature>
<dbReference type="OrthoDB" id="9788724at2"/>
<proteinExistence type="predicted"/>
<reference evidence="3 4" key="1">
    <citation type="submission" date="2016-11" db="EMBL/GenBank/DDBJ databases">
        <authorList>
            <person name="Jaros S."/>
            <person name="Januszkiewicz K."/>
            <person name="Wedrychowicz H."/>
        </authorList>
    </citation>
    <scope>NUCLEOTIDE SEQUENCE [LARGE SCALE GENOMIC DNA]</scope>
    <source>
        <strain evidence="3 4">CGMCC 1.12145</strain>
    </source>
</reference>
<organism evidence="3 4">
    <name type="scientific">Sinomicrobium oceani</name>
    <dbReference type="NCBI Taxonomy" id="1150368"/>
    <lineage>
        <taxon>Bacteria</taxon>
        <taxon>Pseudomonadati</taxon>
        <taxon>Bacteroidota</taxon>
        <taxon>Flavobacteriia</taxon>
        <taxon>Flavobacteriales</taxon>
        <taxon>Flavobacteriaceae</taxon>
        <taxon>Sinomicrobium</taxon>
    </lineage>
</organism>
<dbReference type="AlphaFoldDB" id="A0A1K1QMF3"/>
<feature type="transmembrane region" description="Helical" evidence="1">
    <location>
        <begin position="48"/>
        <end position="68"/>
    </location>
</feature>
<keyword evidence="1" id="KW-0472">Membrane</keyword>
<keyword evidence="1" id="KW-1133">Transmembrane helix</keyword>